<evidence type="ECO:0000313" key="2">
    <source>
        <dbReference type="EMBL" id="CDW77922.1"/>
    </source>
</evidence>
<dbReference type="InParanoid" id="A0A078A8R5"/>
<feature type="region of interest" description="Disordered" evidence="1">
    <location>
        <begin position="361"/>
        <end position="408"/>
    </location>
</feature>
<keyword evidence="3" id="KW-1185">Reference proteome</keyword>
<sequence>MVESQIKDQIETADSGVSHQEFMLKYLNNETFRANNQEQVEITFNGSGKIEMFRAAFVFSTQERRGNNEGLLKELIGICDIDKTLIQFDKGFHRDLEFYPMGVPKQGLTFHNLLSSAMIGKTWREYLMHEPDPQLTLLATFNVMHHFMFQVSQNDIAENKRIEYLDYLRRIYDQVLPFILEQMPELKQFILSEARSLQSNDVLNTMLSLGICKALMKTEYKQINKKALFQSLIIKNIQRQQKSQKIRIEENLLKIDGFDMLVLFSPLIINHLNQQQFESKKVLDEYSSLVQKKKDLQQKCRKGVNQFVSLMCFSRFRKYFTYESVVNIWFQSFRVFKTKYFDQRSKNDYELSKSELNKTSDVQVGGKRKQANQSFQEEEKQCNSKDQDNPGQLIQKRQKYNDDDSQNS</sequence>
<reference evidence="2 3" key="1">
    <citation type="submission" date="2014-06" db="EMBL/GenBank/DDBJ databases">
        <authorList>
            <person name="Swart Estienne"/>
        </authorList>
    </citation>
    <scope>NUCLEOTIDE SEQUENCE [LARGE SCALE GENOMIC DNA]</scope>
    <source>
        <strain evidence="2 3">130c</strain>
    </source>
</reference>
<dbReference type="EMBL" id="CCKQ01006603">
    <property type="protein sequence ID" value="CDW77922.1"/>
    <property type="molecule type" value="Genomic_DNA"/>
</dbReference>
<protein>
    <submittedName>
        <fullName evidence="2">Uncharacterized protein</fullName>
    </submittedName>
</protein>
<gene>
    <name evidence="2" type="primary">Contig13449.g14347</name>
    <name evidence="2" type="ORF">STYLEM_6891</name>
</gene>
<feature type="compositionally biased region" description="Basic and acidic residues" evidence="1">
    <location>
        <begin position="377"/>
        <end position="388"/>
    </location>
</feature>
<accession>A0A078A8R5</accession>
<name>A0A078A8R5_STYLE</name>
<dbReference type="Proteomes" id="UP000039865">
    <property type="component" value="Unassembled WGS sequence"/>
</dbReference>
<dbReference type="AlphaFoldDB" id="A0A078A8R5"/>
<evidence type="ECO:0000256" key="1">
    <source>
        <dbReference type="SAM" id="MobiDB-lite"/>
    </source>
</evidence>
<proteinExistence type="predicted"/>
<organism evidence="2 3">
    <name type="scientific">Stylonychia lemnae</name>
    <name type="common">Ciliate</name>
    <dbReference type="NCBI Taxonomy" id="5949"/>
    <lineage>
        <taxon>Eukaryota</taxon>
        <taxon>Sar</taxon>
        <taxon>Alveolata</taxon>
        <taxon>Ciliophora</taxon>
        <taxon>Intramacronucleata</taxon>
        <taxon>Spirotrichea</taxon>
        <taxon>Stichotrichia</taxon>
        <taxon>Sporadotrichida</taxon>
        <taxon>Oxytrichidae</taxon>
        <taxon>Stylonychinae</taxon>
        <taxon>Stylonychia</taxon>
    </lineage>
</organism>
<evidence type="ECO:0000313" key="3">
    <source>
        <dbReference type="Proteomes" id="UP000039865"/>
    </source>
</evidence>